<organism evidence="1 2">
    <name type="scientific">Fukomys damarensis</name>
    <name type="common">Damaraland mole rat</name>
    <name type="synonym">Cryptomys damarensis</name>
    <dbReference type="NCBI Taxonomy" id="885580"/>
    <lineage>
        <taxon>Eukaryota</taxon>
        <taxon>Metazoa</taxon>
        <taxon>Chordata</taxon>
        <taxon>Craniata</taxon>
        <taxon>Vertebrata</taxon>
        <taxon>Euteleostomi</taxon>
        <taxon>Mammalia</taxon>
        <taxon>Eutheria</taxon>
        <taxon>Euarchontoglires</taxon>
        <taxon>Glires</taxon>
        <taxon>Rodentia</taxon>
        <taxon>Hystricomorpha</taxon>
        <taxon>Bathyergidae</taxon>
        <taxon>Fukomys</taxon>
    </lineage>
</organism>
<gene>
    <name evidence="1" type="ORF">H920_20099</name>
</gene>
<dbReference type="Proteomes" id="UP000028990">
    <property type="component" value="Unassembled WGS sequence"/>
</dbReference>
<name>A0A091CJ21_FUKDA</name>
<proteinExistence type="predicted"/>
<sequence>MPTVQATSSPVEMQTGNISLGKELGPSPILNSYFNGGVTERGTGHRKGLMVTQLDKQKAQEEARARLTLSKSLPWIKLRGIYQHCLINLLESIRKSECAPEMFGDYADDSVIGESRKEQG</sequence>
<keyword evidence="2" id="KW-1185">Reference proteome</keyword>
<reference evidence="1 2" key="1">
    <citation type="submission" date="2013-11" db="EMBL/GenBank/DDBJ databases">
        <title>The Damaraland mole rat (Fukomys damarensis) genome and evolution of African mole rats.</title>
        <authorList>
            <person name="Gladyshev V.N."/>
            <person name="Fang X."/>
        </authorList>
    </citation>
    <scope>NUCLEOTIDE SEQUENCE [LARGE SCALE GENOMIC DNA]</scope>
    <source>
        <tissue evidence="1">Liver</tissue>
    </source>
</reference>
<evidence type="ECO:0000313" key="1">
    <source>
        <dbReference type="EMBL" id="KFO18504.1"/>
    </source>
</evidence>
<dbReference type="AlphaFoldDB" id="A0A091CJ21"/>
<dbReference type="EMBL" id="KN125393">
    <property type="protein sequence ID" value="KFO18504.1"/>
    <property type="molecule type" value="Genomic_DNA"/>
</dbReference>
<evidence type="ECO:0000313" key="2">
    <source>
        <dbReference type="Proteomes" id="UP000028990"/>
    </source>
</evidence>
<accession>A0A091CJ21</accession>
<protein>
    <submittedName>
        <fullName evidence="1">Uncharacterized protein</fullName>
    </submittedName>
</protein>